<dbReference type="GO" id="GO:0106312">
    <property type="term" value="F:methylenetetrahydrofolate reductase (NADH) activity"/>
    <property type="evidence" value="ECO:0007669"/>
    <property type="project" value="UniProtKB-EC"/>
</dbReference>
<name>A0A381Y4Y3_9ZZZZ</name>
<reference evidence="12" key="1">
    <citation type="submission" date="2018-05" db="EMBL/GenBank/DDBJ databases">
        <authorList>
            <person name="Lanie J.A."/>
            <person name="Ng W.-L."/>
            <person name="Kazmierczak K.M."/>
            <person name="Andrzejewski T.M."/>
            <person name="Davidsen T.M."/>
            <person name="Wayne K.J."/>
            <person name="Tettelin H."/>
            <person name="Glass J.I."/>
            <person name="Rusch D."/>
            <person name="Podicherti R."/>
            <person name="Tsui H.-C.T."/>
            <person name="Winkler M.E."/>
        </authorList>
    </citation>
    <scope>NUCLEOTIDE SEQUENCE</scope>
</reference>
<evidence type="ECO:0000256" key="8">
    <source>
        <dbReference type="ARBA" id="ARBA00023027"/>
    </source>
</evidence>
<sequence length="306" mass="34686">ILQRLQFQMSKIIAQPEQIQVSFEFFPPKTEKMEETLWNSVQRLAPLQPRFVSVTYGADGSTRDRTHRIVQRIHNETDLTCAPHLTCIGATRNDVMDVASSYWEEGIRHIVALRGDPPKDISHYKPHPDGFPYASDLVSGLLKIGTYDISVAAYPETHPEASSARFDLENLKRKIDAGASRAITQFFFDTDLYFRFRDRCVDHGIEAPIVPGILPITNFKRMVSFADTCGASVPTWLHERFAGLENDPETRQFMAASIAIEQVETLKRDGVQEFHFYTLNRAALTYAICHALGLRPKKTNSEKPTT</sequence>
<comment type="cofactor">
    <cofactor evidence="1">
        <name>FAD</name>
        <dbReference type="ChEBI" id="CHEBI:57692"/>
    </cofactor>
</comment>
<keyword evidence="5" id="KW-0285">Flavoprotein</keyword>
<evidence type="ECO:0000256" key="10">
    <source>
        <dbReference type="ARBA" id="ARBA00034478"/>
    </source>
</evidence>
<dbReference type="PANTHER" id="PTHR45754:SF3">
    <property type="entry name" value="METHYLENETETRAHYDROFOLATE REDUCTASE (NADPH)"/>
    <property type="match status" value="1"/>
</dbReference>
<keyword evidence="8" id="KW-0520">NAD</keyword>
<accession>A0A381Y4Y3</accession>
<organism evidence="12">
    <name type="scientific">marine metagenome</name>
    <dbReference type="NCBI Taxonomy" id="408172"/>
    <lineage>
        <taxon>unclassified sequences</taxon>
        <taxon>metagenomes</taxon>
        <taxon>ecological metagenomes</taxon>
    </lineage>
</organism>
<dbReference type="EMBL" id="UINC01017400">
    <property type="protein sequence ID" value="SVA72088.1"/>
    <property type="molecule type" value="Genomic_DNA"/>
</dbReference>
<evidence type="ECO:0000256" key="4">
    <source>
        <dbReference type="ARBA" id="ARBA00022605"/>
    </source>
</evidence>
<dbReference type="EC" id="1.5.1.54" evidence="11"/>
<keyword evidence="4" id="KW-0028">Amino-acid biosynthesis</keyword>
<comment type="pathway">
    <text evidence="2">One-carbon metabolism; tetrahydrofolate interconversion.</text>
</comment>
<comment type="pathway">
    <text evidence="10">Amino-acid biosynthesis; L-methionine biosynthesis via de novo pathway.</text>
</comment>
<dbReference type="CDD" id="cd00537">
    <property type="entry name" value="MTHFR"/>
    <property type="match status" value="1"/>
</dbReference>
<evidence type="ECO:0000256" key="11">
    <source>
        <dbReference type="ARBA" id="ARBA00034529"/>
    </source>
</evidence>
<dbReference type="AlphaFoldDB" id="A0A381Y4Y3"/>
<evidence type="ECO:0000256" key="3">
    <source>
        <dbReference type="ARBA" id="ARBA00006743"/>
    </source>
</evidence>
<dbReference type="Gene3D" id="3.20.20.220">
    <property type="match status" value="1"/>
</dbReference>
<gene>
    <name evidence="12" type="ORF">METZ01_LOCUS124942</name>
</gene>
<evidence type="ECO:0000256" key="1">
    <source>
        <dbReference type="ARBA" id="ARBA00001974"/>
    </source>
</evidence>
<dbReference type="InterPro" id="IPR004620">
    <property type="entry name" value="MTHF_reductase_bac"/>
</dbReference>
<keyword evidence="7" id="KW-0560">Oxidoreductase</keyword>
<evidence type="ECO:0000256" key="7">
    <source>
        <dbReference type="ARBA" id="ARBA00023002"/>
    </source>
</evidence>
<dbReference type="UniPathway" id="UPA00193"/>
<dbReference type="GO" id="GO:0035999">
    <property type="term" value="P:tetrahydrofolate interconversion"/>
    <property type="evidence" value="ECO:0007669"/>
    <property type="project" value="UniProtKB-UniPathway"/>
</dbReference>
<dbReference type="GO" id="GO:0009086">
    <property type="term" value="P:methionine biosynthetic process"/>
    <property type="evidence" value="ECO:0007669"/>
    <property type="project" value="UniProtKB-KW"/>
</dbReference>
<evidence type="ECO:0000256" key="6">
    <source>
        <dbReference type="ARBA" id="ARBA00022827"/>
    </source>
</evidence>
<evidence type="ECO:0000313" key="12">
    <source>
        <dbReference type="EMBL" id="SVA72088.1"/>
    </source>
</evidence>
<evidence type="ECO:0000256" key="9">
    <source>
        <dbReference type="ARBA" id="ARBA00023167"/>
    </source>
</evidence>
<keyword evidence="6" id="KW-0274">FAD</keyword>
<evidence type="ECO:0000256" key="5">
    <source>
        <dbReference type="ARBA" id="ARBA00022630"/>
    </source>
</evidence>
<dbReference type="Pfam" id="PF02219">
    <property type="entry name" value="MTHFR"/>
    <property type="match status" value="1"/>
</dbReference>
<dbReference type="PANTHER" id="PTHR45754">
    <property type="entry name" value="METHYLENETETRAHYDROFOLATE REDUCTASE"/>
    <property type="match status" value="1"/>
</dbReference>
<dbReference type="GO" id="GO:0005829">
    <property type="term" value="C:cytosol"/>
    <property type="evidence" value="ECO:0007669"/>
    <property type="project" value="InterPro"/>
</dbReference>
<protein>
    <recommendedName>
        <fullName evidence="11">methylenetetrahydrofolate reductase (NADH)</fullName>
        <ecNumber evidence="11">1.5.1.54</ecNumber>
    </recommendedName>
</protein>
<keyword evidence="9" id="KW-0486">Methionine biosynthesis</keyword>
<dbReference type="NCBIfam" id="TIGR00676">
    <property type="entry name" value="fadh2"/>
    <property type="match status" value="1"/>
</dbReference>
<feature type="non-terminal residue" evidence="12">
    <location>
        <position position="1"/>
    </location>
</feature>
<dbReference type="SUPFAM" id="SSF51730">
    <property type="entry name" value="FAD-linked oxidoreductase"/>
    <property type="match status" value="1"/>
</dbReference>
<proteinExistence type="inferred from homology"/>
<dbReference type="GO" id="GO:0071949">
    <property type="term" value="F:FAD binding"/>
    <property type="evidence" value="ECO:0007669"/>
    <property type="project" value="TreeGrafter"/>
</dbReference>
<comment type="similarity">
    <text evidence="3">Belongs to the methylenetetrahydrofolate reductase family.</text>
</comment>
<dbReference type="InterPro" id="IPR029041">
    <property type="entry name" value="FAD-linked_oxidoreductase-like"/>
</dbReference>
<dbReference type="InterPro" id="IPR003171">
    <property type="entry name" value="Mehydrof_redctse-like"/>
</dbReference>
<dbReference type="NCBIfam" id="NF006950">
    <property type="entry name" value="PRK09432.1"/>
    <property type="match status" value="1"/>
</dbReference>
<evidence type="ECO:0000256" key="2">
    <source>
        <dbReference type="ARBA" id="ARBA00004777"/>
    </source>
</evidence>